<feature type="region of interest" description="Disordered" evidence="1">
    <location>
        <begin position="92"/>
        <end position="117"/>
    </location>
</feature>
<sequence length="117" mass="13694">QPSRRRLDFEQEVSERLKLAKEAGELERQDLAVDQSILDLSGDLEAARAERDRIIREEIAQGIADIRKQFAQYQEIEAGKQQAREAFERFQAEQQLQREQEVERPAPREYELDGPEL</sequence>
<accession>A0ABS5ZUI6</accession>
<gene>
    <name evidence="2" type="ORF">HJG40_13820</name>
</gene>
<name>A0ABS5ZUI6_9PROT</name>
<feature type="non-terminal residue" evidence="2">
    <location>
        <position position="1"/>
    </location>
</feature>
<protein>
    <submittedName>
        <fullName evidence="2">Uncharacterized protein</fullName>
    </submittedName>
</protein>
<evidence type="ECO:0000313" key="3">
    <source>
        <dbReference type="Proteomes" id="UP001197028"/>
    </source>
</evidence>
<proteinExistence type="predicted"/>
<dbReference type="RefSeq" id="WP_215864716.1">
    <property type="nucleotide sequence ID" value="NZ_JABELD010000134.1"/>
</dbReference>
<keyword evidence="3" id="KW-1185">Reference proteome</keyword>
<comment type="caution">
    <text evidence="2">The sequence shown here is derived from an EMBL/GenBank/DDBJ whole genome shotgun (WGS) entry which is preliminary data.</text>
</comment>
<evidence type="ECO:0000313" key="2">
    <source>
        <dbReference type="EMBL" id="MBU2739832.1"/>
    </source>
</evidence>
<evidence type="ECO:0000256" key="1">
    <source>
        <dbReference type="SAM" id="MobiDB-lite"/>
    </source>
</evidence>
<dbReference type="Proteomes" id="UP001197028">
    <property type="component" value="Unassembled WGS sequence"/>
</dbReference>
<reference evidence="2 3" key="1">
    <citation type="journal article" date="2021" name="ISME J.">
        <title>Genomic evolution of the class Acidithiobacillia: deep-branching Proteobacteria living in extreme acidic conditions.</title>
        <authorList>
            <person name="Moya-Beltran A."/>
            <person name="Beard S."/>
            <person name="Rojas-Villalobos C."/>
            <person name="Issotta F."/>
            <person name="Gallardo Y."/>
            <person name="Ulloa R."/>
            <person name="Giaveno A."/>
            <person name="Degli Esposti M."/>
            <person name="Johnson D.B."/>
            <person name="Quatrini R."/>
        </authorList>
    </citation>
    <scope>NUCLEOTIDE SEQUENCE [LARGE SCALE GENOMIC DNA]</scope>
    <source>
        <strain evidence="2 3">ATCC 19703</strain>
    </source>
</reference>
<feature type="compositionally biased region" description="Basic and acidic residues" evidence="1">
    <location>
        <begin position="92"/>
        <end position="111"/>
    </location>
</feature>
<organism evidence="2 3">
    <name type="scientific">Acidithiobacillus concretivorus</name>
    <dbReference type="NCBI Taxonomy" id="3063952"/>
    <lineage>
        <taxon>Bacteria</taxon>
        <taxon>Pseudomonadati</taxon>
        <taxon>Pseudomonadota</taxon>
        <taxon>Acidithiobacillia</taxon>
        <taxon>Acidithiobacillales</taxon>
        <taxon>Acidithiobacillaceae</taxon>
        <taxon>Acidithiobacillus</taxon>
    </lineage>
</organism>
<dbReference type="EMBL" id="JABELD010000134">
    <property type="protein sequence ID" value="MBU2739832.1"/>
    <property type="molecule type" value="Genomic_DNA"/>
</dbReference>